<reference evidence="1 2" key="2">
    <citation type="journal article" date="2013" name="PLoS ONE">
        <title>INDIGO - INtegrated Data Warehouse of MIcrobial GenOmes with Examples from the Red Sea Extremophiles.</title>
        <authorList>
            <person name="Alam I."/>
            <person name="Antunes A."/>
            <person name="Kamau A.A."/>
            <person name="Ba Alawi W."/>
            <person name="Kalkatawi M."/>
            <person name="Stingl U."/>
            <person name="Bajic V.B."/>
        </authorList>
    </citation>
    <scope>NUCLEOTIDE SEQUENCE [LARGE SCALE GENOMIC DNA]</scope>
    <source>
        <strain evidence="1 2">SSD-17B</strain>
    </source>
</reference>
<dbReference type="Proteomes" id="UP000005707">
    <property type="component" value="Unassembled WGS sequence"/>
</dbReference>
<dbReference type="RefSeq" id="WP_008827432.1">
    <property type="nucleotide sequence ID" value="NZ_AFNU02000007.1"/>
</dbReference>
<comment type="caution">
    <text evidence="1">The sequence shown here is derived from an EMBL/GenBank/DDBJ whole genome shotgun (WGS) entry which is preliminary data.</text>
</comment>
<evidence type="ECO:0000313" key="1">
    <source>
        <dbReference type="EMBL" id="ERJ11909.1"/>
    </source>
</evidence>
<sequence length="235" mass="27893">MENLRRRDHITEANVAGFIDKYFYSKIKHLKTINIITRVTDKEQQYKGIDLVVKNNEDYEFKIDEKVATNYTTKLNKFAFELDSFQSDRLVPGWLVTDNETDYYLLGWVEVVKDLMKDKYRLKTNEIISEEDILSLELIFVAKESIKEYLKKEGYDLEALIEMAKDIRDGEVLLEKKMYLYKDEYDKNDTDFHFTKSGSKVEVPVMINIRKDKLIELGNKRLFIVDKNGIRTKRL</sequence>
<evidence type="ECO:0000313" key="2">
    <source>
        <dbReference type="Proteomes" id="UP000005707"/>
    </source>
</evidence>
<gene>
    <name evidence="1" type="ORF">HLPCO_002149</name>
</gene>
<dbReference type="AlphaFoldDB" id="U2FL22"/>
<dbReference type="EMBL" id="AFNU02000007">
    <property type="protein sequence ID" value="ERJ11909.1"/>
    <property type="molecule type" value="Genomic_DNA"/>
</dbReference>
<organism evidence="1 2">
    <name type="scientific">Haloplasma contractile SSD-17B</name>
    <dbReference type="NCBI Taxonomy" id="1033810"/>
    <lineage>
        <taxon>Bacteria</taxon>
        <taxon>Bacillati</taxon>
        <taxon>Mycoplasmatota</taxon>
        <taxon>Mollicutes</taxon>
        <taxon>Haloplasmatales</taxon>
        <taxon>Haloplasmataceae</taxon>
        <taxon>Haloplasma</taxon>
    </lineage>
</organism>
<dbReference type="OrthoDB" id="1999292at2"/>
<dbReference type="InParanoid" id="U2FL22"/>
<proteinExistence type="predicted"/>
<dbReference type="STRING" id="1033810.HLPCO_002149"/>
<protein>
    <submittedName>
        <fullName evidence="1">Uncharacterized protein</fullName>
    </submittedName>
</protein>
<reference evidence="1 2" key="1">
    <citation type="journal article" date="2011" name="J. Bacteriol.">
        <title>Genome sequence of Haloplasma contractile, an unusual contractile bacterium from a deep-sea anoxic brine lake.</title>
        <authorList>
            <person name="Antunes A."/>
            <person name="Alam I."/>
            <person name="El Dorry H."/>
            <person name="Siam R."/>
            <person name="Robertson A."/>
            <person name="Bajic V.B."/>
            <person name="Stingl U."/>
        </authorList>
    </citation>
    <scope>NUCLEOTIDE SEQUENCE [LARGE SCALE GENOMIC DNA]</scope>
    <source>
        <strain evidence="1 2">SSD-17B</strain>
    </source>
</reference>
<name>U2FL22_9MOLU</name>
<keyword evidence="2" id="KW-1185">Reference proteome</keyword>
<dbReference type="eggNOG" id="ENOG5033GNB">
    <property type="taxonomic scope" value="Bacteria"/>
</dbReference>
<accession>U2FL22</accession>